<evidence type="ECO:0000256" key="14">
    <source>
        <dbReference type="ARBA" id="ARBA00038036"/>
    </source>
</evidence>
<comment type="similarity">
    <text evidence="14 16">Belongs to the type III pantothenate kinase family.</text>
</comment>
<evidence type="ECO:0000256" key="15">
    <source>
        <dbReference type="ARBA" id="ARBA00040883"/>
    </source>
</evidence>
<dbReference type="PANTHER" id="PTHR34265">
    <property type="entry name" value="TYPE III PANTOTHENATE KINASE"/>
    <property type="match status" value="1"/>
</dbReference>
<dbReference type="CDD" id="cd24015">
    <property type="entry name" value="ASKHA_NBD_PanK-III"/>
    <property type="match status" value="1"/>
</dbReference>
<gene>
    <name evidence="16" type="primary">coaX</name>
    <name evidence="17" type="ORF">WMO45_01220</name>
</gene>
<dbReference type="NCBIfam" id="TIGR00671">
    <property type="entry name" value="baf"/>
    <property type="match status" value="1"/>
</dbReference>
<reference evidence="17 18" key="1">
    <citation type="submission" date="2024-03" db="EMBL/GenBank/DDBJ databases">
        <title>Human intestinal bacterial collection.</title>
        <authorList>
            <person name="Pauvert C."/>
            <person name="Hitch T.C.A."/>
            <person name="Clavel T."/>
        </authorList>
    </citation>
    <scope>NUCLEOTIDE SEQUENCE [LARGE SCALE GENOMIC DNA]</scope>
    <source>
        <strain evidence="17 18">CLA-AP-H34</strain>
    </source>
</reference>
<comment type="cofactor">
    <cofactor evidence="16">
        <name>NH4(+)</name>
        <dbReference type="ChEBI" id="CHEBI:28938"/>
    </cofactor>
    <cofactor evidence="16">
        <name>K(+)</name>
        <dbReference type="ChEBI" id="CHEBI:29103"/>
    </cofactor>
    <text evidence="16">A monovalent cation. Ammonium or potassium.</text>
</comment>
<keyword evidence="8 16" id="KW-0808">Transferase</keyword>
<comment type="caution">
    <text evidence="17">The sequence shown here is derived from an EMBL/GenBank/DDBJ whole genome shotgun (WGS) entry which is preliminary data.</text>
</comment>
<feature type="binding site" evidence="16">
    <location>
        <begin position="6"/>
        <end position="13"/>
    </location>
    <ligand>
        <name>ATP</name>
        <dbReference type="ChEBI" id="CHEBI:30616"/>
    </ligand>
</feature>
<feature type="binding site" evidence="16">
    <location>
        <begin position="108"/>
        <end position="111"/>
    </location>
    <ligand>
        <name>substrate</name>
    </ligand>
</feature>
<feature type="binding site" evidence="16">
    <location>
        <position position="130"/>
    </location>
    <ligand>
        <name>K(+)</name>
        <dbReference type="ChEBI" id="CHEBI:29103"/>
    </ligand>
</feature>
<feature type="binding site" evidence="16">
    <location>
        <position position="133"/>
    </location>
    <ligand>
        <name>ATP</name>
        <dbReference type="ChEBI" id="CHEBI:30616"/>
    </ligand>
</feature>
<dbReference type="SUPFAM" id="SSF53067">
    <property type="entry name" value="Actin-like ATPase domain"/>
    <property type="match status" value="2"/>
</dbReference>
<evidence type="ECO:0000313" key="18">
    <source>
        <dbReference type="Proteomes" id="UP001440599"/>
    </source>
</evidence>
<dbReference type="InterPro" id="IPR004619">
    <property type="entry name" value="Type_III_PanK"/>
</dbReference>
<keyword evidence="12 16" id="KW-0630">Potassium</keyword>
<dbReference type="PANTHER" id="PTHR34265:SF1">
    <property type="entry name" value="TYPE III PANTOTHENATE KINASE"/>
    <property type="match status" value="1"/>
</dbReference>
<keyword evidence="16" id="KW-0479">Metal-binding</keyword>
<protein>
    <recommendedName>
        <fullName evidence="15 16">Type III pantothenate kinase</fullName>
        <ecNumber evidence="6 16">2.7.1.33</ecNumber>
    </recommendedName>
    <alternativeName>
        <fullName evidence="16">PanK-III</fullName>
    </alternativeName>
    <alternativeName>
        <fullName evidence="16">Pantothenic acid kinase</fullName>
    </alternativeName>
</protein>
<dbReference type="InterPro" id="IPR043129">
    <property type="entry name" value="ATPase_NBD"/>
</dbReference>
<dbReference type="RefSeq" id="WP_349138808.1">
    <property type="nucleotide sequence ID" value="NZ_JBBMFT010000001.1"/>
</dbReference>
<dbReference type="Proteomes" id="UP001440599">
    <property type="component" value="Unassembled WGS sequence"/>
</dbReference>
<evidence type="ECO:0000256" key="8">
    <source>
        <dbReference type="ARBA" id="ARBA00022679"/>
    </source>
</evidence>
<evidence type="ECO:0000256" key="12">
    <source>
        <dbReference type="ARBA" id="ARBA00022958"/>
    </source>
</evidence>
<feature type="binding site" evidence="16">
    <location>
        <position position="186"/>
    </location>
    <ligand>
        <name>substrate</name>
    </ligand>
</feature>
<accession>A0ABV1EKL7</accession>
<keyword evidence="7 16" id="KW-0963">Cytoplasm</keyword>
<dbReference type="HAMAP" id="MF_01274">
    <property type="entry name" value="Pantothen_kinase_3"/>
    <property type="match status" value="1"/>
</dbReference>
<evidence type="ECO:0000256" key="11">
    <source>
        <dbReference type="ARBA" id="ARBA00022840"/>
    </source>
</evidence>
<dbReference type="Gene3D" id="3.30.420.40">
    <property type="match status" value="2"/>
</dbReference>
<dbReference type="EC" id="2.7.1.33" evidence="6 16"/>
<comment type="subunit">
    <text evidence="5 16">Homodimer.</text>
</comment>
<evidence type="ECO:0000256" key="9">
    <source>
        <dbReference type="ARBA" id="ARBA00022741"/>
    </source>
</evidence>
<dbReference type="Pfam" id="PF03309">
    <property type="entry name" value="Pan_kinase"/>
    <property type="match status" value="1"/>
</dbReference>
<evidence type="ECO:0000256" key="7">
    <source>
        <dbReference type="ARBA" id="ARBA00022490"/>
    </source>
</evidence>
<comment type="caution">
    <text evidence="16">Lacks conserved residue(s) required for the propagation of feature annotation.</text>
</comment>
<feature type="active site" description="Proton acceptor" evidence="16">
    <location>
        <position position="110"/>
    </location>
</feature>
<evidence type="ECO:0000256" key="6">
    <source>
        <dbReference type="ARBA" id="ARBA00012102"/>
    </source>
</evidence>
<keyword evidence="18" id="KW-1185">Reference proteome</keyword>
<proteinExistence type="inferred from homology"/>
<name>A0ABV1EKL7_9FIRM</name>
<evidence type="ECO:0000256" key="1">
    <source>
        <dbReference type="ARBA" id="ARBA00001206"/>
    </source>
</evidence>
<comment type="pathway">
    <text evidence="4 16">Cofactor biosynthesis; coenzyme A biosynthesis; CoA from (R)-pantothenate: step 1/5.</text>
</comment>
<dbReference type="GO" id="GO:0004594">
    <property type="term" value="F:pantothenate kinase activity"/>
    <property type="evidence" value="ECO:0007669"/>
    <property type="project" value="UniProtKB-EC"/>
</dbReference>
<dbReference type="EMBL" id="JBBMFT010000001">
    <property type="protein sequence ID" value="MEQ2455129.1"/>
    <property type="molecule type" value="Genomic_DNA"/>
</dbReference>
<comment type="function">
    <text evidence="16">Catalyzes the phosphorylation of pantothenate (Pan), the first step in CoA biosynthesis.</text>
</comment>
<comment type="subcellular location">
    <subcellularLocation>
        <location evidence="3 16">Cytoplasm</location>
    </subcellularLocation>
</comment>
<sequence length="262" mass="27608">MILAVDIGNSTTTVGLFEPTGKLSFLSSMETSRGKTRDQCAIDLLGVMRLYGADVRSVDGAILSSVVPPLTAIMTDAIAHFTGRPPMVVGPGIKTGLNIKAEIHNQLGSDIVASSVAAIAKYKSPIVTIDMGTATTLSLIVGNVYEGCSIMPGLTLALEALSERAAALPPISLESAAPVGLMGHTTEEAMRSGVLYGHASMIGGMVDRIEAELGCPVTVVATGGNAPRILRYCKRTIHYDADLVMSGLYLLYEKNTRKNRKE</sequence>
<evidence type="ECO:0000256" key="4">
    <source>
        <dbReference type="ARBA" id="ARBA00005225"/>
    </source>
</evidence>
<comment type="catalytic activity">
    <reaction evidence="1 16">
        <text>(R)-pantothenate + ATP = (R)-4'-phosphopantothenate + ADP + H(+)</text>
        <dbReference type="Rhea" id="RHEA:16373"/>
        <dbReference type="ChEBI" id="CHEBI:10986"/>
        <dbReference type="ChEBI" id="CHEBI:15378"/>
        <dbReference type="ChEBI" id="CHEBI:29032"/>
        <dbReference type="ChEBI" id="CHEBI:30616"/>
        <dbReference type="ChEBI" id="CHEBI:456216"/>
        <dbReference type="EC" id="2.7.1.33"/>
    </reaction>
</comment>
<keyword evidence="13 16" id="KW-0173">Coenzyme A biosynthesis</keyword>
<evidence type="ECO:0000256" key="3">
    <source>
        <dbReference type="ARBA" id="ARBA00004496"/>
    </source>
</evidence>
<evidence type="ECO:0000256" key="16">
    <source>
        <dbReference type="HAMAP-Rule" id="MF_01274"/>
    </source>
</evidence>
<evidence type="ECO:0000256" key="5">
    <source>
        <dbReference type="ARBA" id="ARBA00011738"/>
    </source>
</evidence>
<evidence type="ECO:0000313" key="17">
    <source>
        <dbReference type="EMBL" id="MEQ2455129.1"/>
    </source>
</evidence>
<organism evidence="17 18">
    <name type="scientific">Flavonifractor hominis</name>
    <dbReference type="NCBI Taxonomy" id="3133178"/>
    <lineage>
        <taxon>Bacteria</taxon>
        <taxon>Bacillati</taxon>
        <taxon>Bacillota</taxon>
        <taxon>Clostridia</taxon>
        <taxon>Eubacteriales</taxon>
        <taxon>Oscillospiraceae</taxon>
        <taxon>Flavonifractor</taxon>
    </lineage>
</organism>
<keyword evidence="9 16" id="KW-0547">Nucleotide-binding</keyword>
<comment type="cofactor">
    <cofactor evidence="2">
        <name>K(+)</name>
        <dbReference type="ChEBI" id="CHEBI:29103"/>
    </cofactor>
</comment>
<evidence type="ECO:0000256" key="10">
    <source>
        <dbReference type="ARBA" id="ARBA00022777"/>
    </source>
</evidence>
<evidence type="ECO:0000256" key="13">
    <source>
        <dbReference type="ARBA" id="ARBA00022993"/>
    </source>
</evidence>
<keyword evidence="10 16" id="KW-0418">Kinase</keyword>
<keyword evidence="11 16" id="KW-0067">ATP-binding</keyword>
<evidence type="ECO:0000256" key="2">
    <source>
        <dbReference type="ARBA" id="ARBA00001958"/>
    </source>
</evidence>